<evidence type="ECO:0000313" key="3">
    <source>
        <dbReference type="Proteomes" id="UP000178645"/>
    </source>
</evidence>
<name>A0A1F6Y6R9_9BACT</name>
<comment type="caution">
    <text evidence="2">The sequence shown here is derived from an EMBL/GenBank/DDBJ whole genome shotgun (WGS) entry which is preliminary data.</text>
</comment>
<protein>
    <submittedName>
        <fullName evidence="2">Uncharacterized protein</fullName>
    </submittedName>
</protein>
<evidence type="ECO:0000313" key="2">
    <source>
        <dbReference type="EMBL" id="OGJ02064.1"/>
    </source>
</evidence>
<sequence>MKDWGNWHKIFGIFFIIFGVIFYLTPIPGTTLLILLGFVWLMGKKRTSSFLNKVLSHKIFKFLRLERIIKKM</sequence>
<feature type="transmembrane region" description="Helical" evidence="1">
    <location>
        <begin position="12"/>
        <end position="41"/>
    </location>
</feature>
<organism evidence="2 3">
    <name type="scientific">Candidatus Nomurabacteria bacterium RIFCSPLOWO2_12_FULL_44_11</name>
    <dbReference type="NCBI Taxonomy" id="1801796"/>
    <lineage>
        <taxon>Bacteria</taxon>
        <taxon>Candidatus Nomuraibacteriota</taxon>
    </lineage>
</organism>
<evidence type="ECO:0000256" key="1">
    <source>
        <dbReference type="SAM" id="Phobius"/>
    </source>
</evidence>
<reference evidence="2 3" key="1">
    <citation type="journal article" date="2016" name="Nat. Commun.">
        <title>Thousands of microbial genomes shed light on interconnected biogeochemical processes in an aquifer system.</title>
        <authorList>
            <person name="Anantharaman K."/>
            <person name="Brown C.T."/>
            <person name="Hug L.A."/>
            <person name="Sharon I."/>
            <person name="Castelle C.J."/>
            <person name="Probst A.J."/>
            <person name="Thomas B.C."/>
            <person name="Singh A."/>
            <person name="Wilkins M.J."/>
            <person name="Karaoz U."/>
            <person name="Brodie E.L."/>
            <person name="Williams K.H."/>
            <person name="Hubbard S.S."/>
            <person name="Banfield J.F."/>
        </authorList>
    </citation>
    <scope>NUCLEOTIDE SEQUENCE [LARGE SCALE GENOMIC DNA]</scope>
</reference>
<accession>A0A1F6Y6R9</accession>
<keyword evidence="1" id="KW-0812">Transmembrane</keyword>
<gene>
    <name evidence="2" type="ORF">A3G53_03215</name>
</gene>
<dbReference type="Proteomes" id="UP000178645">
    <property type="component" value="Unassembled WGS sequence"/>
</dbReference>
<dbReference type="AlphaFoldDB" id="A0A1F6Y6R9"/>
<keyword evidence="1" id="KW-0472">Membrane</keyword>
<dbReference type="EMBL" id="MFVU01000013">
    <property type="protein sequence ID" value="OGJ02064.1"/>
    <property type="molecule type" value="Genomic_DNA"/>
</dbReference>
<keyword evidence="1" id="KW-1133">Transmembrane helix</keyword>
<proteinExistence type="predicted"/>